<dbReference type="EMBL" id="CP051177">
    <property type="protein sequence ID" value="QKX50249.1"/>
    <property type="molecule type" value="Genomic_DNA"/>
</dbReference>
<dbReference type="CDD" id="cd17320">
    <property type="entry name" value="MFS_MdfA_MDR_like"/>
    <property type="match status" value="1"/>
</dbReference>
<proteinExistence type="inferred from homology"/>
<feature type="transmembrane region" description="Helical" evidence="8">
    <location>
        <begin position="370"/>
        <end position="391"/>
    </location>
</feature>
<keyword evidence="11" id="KW-1185">Reference proteome</keyword>
<dbReference type="PANTHER" id="PTHR23502">
    <property type="entry name" value="MAJOR FACILITATOR SUPERFAMILY"/>
    <property type="match status" value="1"/>
</dbReference>
<dbReference type="InterPro" id="IPR020846">
    <property type="entry name" value="MFS_dom"/>
</dbReference>
<evidence type="ECO:0000256" key="6">
    <source>
        <dbReference type="ARBA" id="ARBA00022989"/>
    </source>
</evidence>
<dbReference type="Proteomes" id="UP000509222">
    <property type="component" value="Chromosome"/>
</dbReference>
<protein>
    <recommendedName>
        <fullName evidence="8">Bcr/CflA family efflux transporter</fullName>
    </recommendedName>
</protein>
<feature type="transmembrane region" description="Helical" evidence="8">
    <location>
        <begin position="107"/>
        <end position="124"/>
    </location>
</feature>
<dbReference type="GO" id="GO:1990961">
    <property type="term" value="P:xenobiotic detoxification by transmembrane export across the plasma membrane"/>
    <property type="evidence" value="ECO:0007669"/>
    <property type="project" value="InterPro"/>
</dbReference>
<keyword evidence="7 8" id="KW-0472">Membrane</keyword>
<dbReference type="FunFam" id="1.20.1720.10:FF:000005">
    <property type="entry name" value="Bcr/CflA family efflux transporter"/>
    <property type="match status" value="1"/>
</dbReference>
<dbReference type="SUPFAM" id="SSF103473">
    <property type="entry name" value="MFS general substrate transporter"/>
    <property type="match status" value="1"/>
</dbReference>
<dbReference type="InterPro" id="IPR011701">
    <property type="entry name" value="MFS"/>
</dbReference>
<feature type="transmembrane region" description="Helical" evidence="8">
    <location>
        <begin position="219"/>
        <end position="241"/>
    </location>
</feature>
<evidence type="ECO:0000313" key="11">
    <source>
        <dbReference type="Proteomes" id="UP000509222"/>
    </source>
</evidence>
<evidence type="ECO:0000256" key="2">
    <source>
        <dbReference type="ARBA" id="ARBA00006236"/>
    </source>
</evidence>
<feature type="transmembrane region" description="Helical" evidence="8">
    <location>
        <begin position="247"/>
        <end position="270"/>
    </location>
</feature>
<evidence type="ECO:0000256" key="8">
    <source>
        <dbReference type="RuleBase" id="RU365088"/>
    </source>
</evidence>
<dbReference type="PANTHER" id="PTHR23502:SF132">
    <property type="entry name" value="POLYAMINE TRANSPORTER 2-RELATED"/>
    <property type="match status" value="1"/>
</dbReference>
<feature type="transmembrane region" description="Helical" evidence="8">
    <location>
        <begin position="46"/>
        <end position="67"/>
    </location>
</feature>
<organism evidence="10 11">
    <name type="scientific">Planococcus glaciei</name>
    <dbReference type="NCBI Taxonomy" id="459472"/>
    <lineage>
        <taxon>Bacteria</taxon>
        <taxon>Bacillati</taxon>
        <taxon>Bacillota</taxon>
        <taxon>Bacilli</taxon>
        <taxon>Bacillales</taxon>
        <taxon>Caryophanaceae</taxon>
        <taxon>Planococcus</taxon>
    </lineage>
</organism>
<feature type="transmembrane region" description="Helical" evidence="8">
    <location>
        <begin position="282"/>
        <end position="302"/>
    </location>
</feature>
<comment type="subcellular location">
    <subcellularLocation>
        <location evidence="1 8">Cell membrane</location>
        <topology evidence="1 8">Multi-pass membrane protein</topology>
    </subcellularLocation>
</comment>
<feature type="transmembrane region" description="Helical" evidence="8">
    <location>
        <begin position="308"/>
        <end position="333"/>
    </location>
</feature>
<evidence type="ECO:0000259" key="9">
    <source>
        <dbReference type="PROSITE" id="PS50850"/>
    </source>
</evidence>
<dbReference type="Gene3D" id="1.20.1720.10">
    <property type="entry name" value="Multidrug resistance protein D"/>
    <property type="match status" value="1"/>
</dbReference>
<dbReference type="NCBIfam" id="TIGR00710">
    <property type="entry name" value="efflux_Bcr_CflA"/>
    <property type="match status" value="1"/>
</dbReference>
<evidence type="ECO:0000256" key="5">
    <source>
        <dbReference type="ARBA" id="ARBA00022692"/>
    </source>
</evidence>
<dbReference type="InterPro" id="IPR036259">
    <property type="entry name" value="MFS_trans_sf"/>
</dbReference>
<accession>A0A7H8Q8F2</accession>
<dbReference type="PROSITE" id="PS50850">
    <property type="entry name" value="MFS"/>
    <property type="match status" value="1"/>
</dbReference>
<reference evidence="11" key="1">
    <citation type="submission" date="2020-06" db="EMBL/GenBank/DDBJ databases">
        <title>Isolation of Planomicrobium glaciei.</title>
        <authorList>
            <person name="Malisova L."/>
            <person name="Safrankova R."/>
            <person name="Jakubu V."/>
            <person name="Spanelova P."/>
        </authorList>
    </citation>
    <scope>NUCLEOTIDE SEQUENCE [LARGE SCALE GENOMIC DNA]</scope>
    <source>
        <strain evidence="11">NRL-ATB46093</strain>
    </source>
</reference>
<dbReference type="RefSeq" id="WP_176294299.1">
    <property type="nucleotide sequence ID" value="NZ_CP051177.1"/>
</dbReference>
<feature type="transmembrane region" description="Helical" evidence="8">
    <location>
        <begin position="12"/>
        <end position="34"/>
    </location>
</feature>
<keyword evidence="5 8" id="KW-0812">Transmembrane</keyword>
<sequence length="410" mass="43519">MENLSGAKRARFIILLGALTSLIPFTIDMYLPAFPNITEVFDTKASFVQLSLTACLLGLAIGQLVAGALSDMHGRRKPLILSLIVYVAASAACIFAPNIYIFIALRFAQGFSAAAGLVISRAIVRDVSDGPELTRLFALLMVINNLVPLLAPSMGGGILLFSDWKGVFFTLSVVGLILLLITAFRLPESLPLEKRVPSNLGATFSNFTSILKDRQFTGYALAQGLLIGGVFAYVSGTPFIYQNIYGVSPQAFSLLFGMNGIGLIIGSYAVGRFAHIISEKKFLETALYVATIAGTILLAVVIAEGPLWAVVVPIFFFVTSIGTVSTSSFSLAMESQSHAAGSASALLGLLPFVLGALAAPLVGAGGEETAVPMGLTIFSMCLLALLAYIFLVKRYEKKKLSAKRAVKQQA</sequence>
<keyword evidence="4 8" id="KW-1003">Cell membrane</keyword>
<feature type="transmembrane region" description="Helical" evidence="8">
    <location>
        <begin position="79"/>
        <end position="101"/>
    </location>
</feature>
<evidence type="ECO:0000256" key="3">
    <source>
        <dbReference type="ARBA" id="ARBA00022448"/>
    </source>
</evidence>
<evidence type="ECO:0000256" key="4">
    <source>
        <dbReference type="ARBA" id="ARBA00022475"/>
    </source>
</evidence>
<dbReference type="Pfam" id="PF07690">
    <property type="entry name" value="MFS_1"/>
    <property type="match status" value="1"/>
</dbReference>
<feature type="transmembrane region" description="Helical" evidence="8">
    <location>
        <begin position="167"/>
        <end position="186"/>
    </location>
</feature>
<dbReference type="AlphaFoldDB" id="A0A7H8Q8F2"/>
<keyword evidence="3 8" id="KW-0813">Transport</keyword>
<evidence type="ECO:0000313" key="10">
    <source>
        <dbReference type="EMBL" id="QKX50249.1"/>
    </source>
</evidence>
<dbReference type="InterPro" id="IPR004812">
    <property type="entry name" value="Efflux_drug-R_Bcr/CmlA"/>
</dbReference>
<feature type="transmembrane region" description="Helical" evidence="8">
    <location>
        <begin position="136"/>
        <end position="161"/>
    </location>
</feature>
<evidence type="ECO:0000256" key="1">
    <source>
        <dbReference type="ARBA" id="ARBA00004651"/>
    </source>
</evidence>
<gene>
    <name evidence="10" type="ORF">HF394_06405</name>
</gene>
<evidence type="ECO:0000256" key="7">
    <source>
        <dbReference type="ARBA" id="ARBA00023136"/>
    </source>
</evidence>
<feature type="domain" description="Major facilitator superfamily (MFS) profile" evidence="9">
    <location>
        <begin position="10"/>
        <end position="396"/>
    </location>
</feature>
<name>A0A7H8Q8F2_9BACL</name>
<comment type="similarity">
    <text evidence="2 8">Belongs to the major facilitator superfamily. Bcr/CmlA family.</text>
</comment>
<keyword evidence="6 8" id="KW-1133">Transmembrane helix</keyword>
<dbReference type="GO" id="GO:0005886">
    <property type="term" value="C:plasma membrane"/>
    <property type="evidence" value="ECO:0007669"/>
    <property type="project" value="UniProtKB-SubCell"/>
</dbReference>
<feature type="transmembrane region" description="Helical" evidence="8">
    <location>
        <begin position="345"/>
        <end position="364"/>
    </location>
</feature>
<dbReference type="GO" id="GO:0042910">
    <property type="term" value="F:xenobiotic transmembrane transporter activity"/>
    <property type="evidence" value="ECO:0007669"/>
    <property type="project" value="InterPro"/>
</dbReference>